<reference evidence="3" key="1">
    <citation type="journal article" date="2016" name="Genome Announc.">
        <title>Complete genome sequence of Alkaliphilus metalliredigens strain QYMF, an alkaliphilic and metal-reducing bacterium isolated from borax-contaminated leachate ponds.</title>
        <authorList>
            <person name="Hwang C."/>
            <person name="Copeland A."/>
            <person name="Lucas S."/>
            <person name="Lapidus A."/>
            <person name="Barry K."/>
            <person name="Detter J.C."/>
            <person name="Glavina Del Rio T."/>
            <person name="Hammon N."/>
            <person name="Israni S."/>
            <person name="Dalin E."/>
            <person name="Tice H."/>
            <person name="Pitluck S."/>
            <person name="Chertkov O."/>
            <person name="Brettin T."/>
            <person name="Bruce D."/>
            <person name="Han C."/>
            <person name="Schmutz J."/>
            <person name="Larimer F."/>
            <person name="Land M.L."/>
            <person name="Hauser L."/>
            <person name="Kyrpides N."/>
            <person name="Mikhailova N."/>
            <person name="Ye Q."/>
            <person name="Zhou J."/>
            <person name="Richardson P."/>
            <person name="Fields M.W."/>
        </authorList>
    </citation>
    <scope>NUCLEOTIDE SEQUENCE [LARGE SCALE GENOMIC DNA]</scope>
    <source>
        <strain evidence="3">QYMF</strain>
    </source>
</reference>
<dbReference type="Gene3D" id="3.30.1180.10">
    <property type="match status" value="1"/>
</dbReference>
<evidence type="ECO:0000313" key="3">
    <source>
        <dbReference type="Proteomes" id="UP000001572"/>
    </source>
</evidence>
<protein>
    <submittedName>
        <fullName evidence="2">DegV family protein</fullName>
    </submittedName>
</protein>
<evidence type="ECO:0000256" key="1">
    <source>
        <dbReference type="ARBA" id="ARBA00023121"/>
    </source>
</evidence>
<accession>A6TSW0</accession>
<dbReference type="Proteomes" id="UP000001572">
    <property type="component" value="Chromosome"/>
</dbReference>
<dbReference type="HOGENOM" id="CLU_048251_0_1_9"/>
<dbReference type="PANTHER" id="PTHR33434:SF2">
    <property type="entry name" value="FATTY ACID-BINDING PROTEIN TM_1468"/>
    <property type="match status" value="1"/>
</dbReference>
<dbReference type="InterPro" id="IPR043168">
    <property type="entry name" value="DegV_C"/>
</dbReference>
<keyword evidence="3" id="KW-1185">Reference proteome</keyword>
<dbReference type="STRING" id="293826.Amet_3139"/>
<dbReference type="OrthoDB" id="9780660at2"/>
<sequence length="277" mass="31107">MKIVTDSSCDIPRELIEKYNIDVVPLQIEIDDKNYSDGVDITHQQFYEKMKTSLGLPKTSQPSPQSFVDVYQDNIKKYGQILSIHLSSKLSGTCHSAMMAKEMVGEEEGRIETFDTLSGSFGVGAQVLEACHLVEQGLDMDTIIERLNEYREQTRVVVYLETLENAVKGGRVSKPKEFVANLLNLKPIVHVEEGYVRVLKNIRGKKKGMKFLLEEIEKKNIDYKDRVIGITHCDCLEDALILKEEIIKKFNPAEVLVTTMGPVIGTHAGIGGILICF</sequence>
<dbReference type="EMBL" id="CP000724">
    <property type="protein sequence ID" value="ABR49278.1"/>
    <property type="molecule type" value="Genomic_DNA"/>
</dbReference>
<dbReference type="Gene3D" id="3.40.50.10170">
    <property type="match status" value="1"/>
</dbReference>
<gene>
    <name evidence="2" type="ordered locus">Amet_3139</name>
</gene>
<dbReference type="eggNOG" id="COG1307">
    <property type="taxonomic scope" value="Bacteria"/>
</dbReference>
<keyword evidence="1" id="KW-0446">Lipid-binding</keyword>
<dbReference type="SUPFAM" id="SSF82549">
    <property type="entry name" value="DAK1/DegV-like"/>
    <property type="match status" value="1"/>
</dbReference>
<dbReference type="InterPro" id="IPR050270">
    <property type="entry name" value="DegV_domain_contain"/>
</dbReference>
<name>A6TSW0_ALKMQ</name>
<dbReference type="RefSeq" id="WP_012064244.1">
    <property type="nucleotide sequence ID" value="NC_009633.1"/>
</dbReference>
<dbReference type="AlphaFoldDB" id="A6TSW0"/>
<dbReference type="PROSITE" id="PS51482">
    <property type="entry name" value="DEGV"/>
    <property type="match status" value="1"/>
</dbReference>
<organism evidence="2 3">
    <name type="scientific">Alkaliphilus metalliredigens (strain QYMF)</name>
    <dbReference type="NCBI Taxonomy" id="293826"/>
    <lineage>
        <taxon>Bacteria</taxon>
        <taxon>Bacillati</taxon>
        <taxon>Bacillota</taxon>
        <taxon>Clostridia</taxon>
        <taxon>Peptostreptococcales</taxon>
        <taxon>Natronincolaceae</taxon>
        <taxon>Alkaliphilus</taxon>
    </lineage>
</organism>
<dbReference type="PANTHER" id="PTHR33434">
    <property type="entry name" value="DEGV DOMAIN-CONTAINING PROTEIN DR_1986-RELATED"/>
    <property type="match status" value="1"/>
</dbReference>
<dbReference type="KEGG" id="amt:Amet_3139"/>
<dbReference type="Pfam" id="PF02645">
    <property type="entry name" value="DegV"/>
    <property type="match status" value="1"/>
</dbReference>
<evidence type="ECO:0000313" key="2">
    <source>
        <dbReference type="EMBL" id="ABR49278.1"/>
    </source>
</evidence>
<dbReference type="GO" id="GO:0008289">
    <property type="term" value="F:lipid binding"/>
    <property type="evidence" value="ECO:0007669"/>
    <property type="project" value="UniProtKB-KW"/>
</dbReference>
<dbReference type="InterPro" id="IPR003797">
    <property type="entry name" value="DegV"/>
</dbReference>
<dbReference type="NCBIfam" id="TIGR00762">
    <property type="entry name" value="DegV"/>
    <property type="match status" value="1"/>
</dbReference>
<proteinExistence type="predicted"/>